<dbReference type="Gene3D" id="3.40.50.150">
    <property type="entry name" value="Vaccinia Virus protein VP39"/>
    <property type="match status" value="1"/>
</dbReference>
<dbReference type="InterPro" id="IPR029063">
    <property type="entry name" value="SAM-dependent_MTases_sf"/>
</dbReference>
<dbReference type="GO" id="GO:0032259">
    <property type="term" value="P:methylation"/>
    <property type="evidence" value="ECO:0007669"/>
    <property type="project" value="UniProtKB-KW"/>
</dbReference>
<dbReference type="Pfam" id="PF10294">
    <property type="entry name" value="Methyltransf_16"/>
    <property type="match status" value="1"/>
</dbReference>
<dbReference type="PANTHER" id="PTHR14614">
    <property type="entry name" value="HEPATOCELLULAR CARCINOMA-ASSOCIATED ANTIGEN"/>
    <property type="match status" value="1"/>
</dbReference>
<evidence type="ECO:0000313" key="2">
    <source>
        <dbReference type="Proteomes" id="UP001172159"/>
    </source>
</evidence>
<keyword evidence="1" id="KW-0489">Methyltransferase</keyword>
<dbReference type="GO" id="GO:0008757">
    <property type="term" value="F:S-adenosylmethionine-dependent methyltransferase activity"/>
    <property type="evidence" value="ECO:0007669"/>
    <property type="project" value="UniProtKB-ARBA"/>
</dbReference>
<dbReference type="PANTHER" id="PTHR14614:SF132">
    <property type="entry name" value="PROTEIN-LYSINE METHYLTRANSFERASE C42C1.13"/>
    <property type="match status" value="1"/>
</dbReference>
<organism evidence="1 2">
    <name type="scientific">Apiosordaria backusii</name>
    <dbReference type="NCBI Taxonomy" id="314023"/>
    <lineage>
        <taxon>Eukaryota</taxon>
        <taxon>Fungi</taxon>
        <taxon>Dikarya</taxon>
        <taxon>Ascomycota</taxon>
        <taxon>Pezizomycotina</taxon>
        <taxon>Sordariomycetes</taxon>
        <taxon>Sordariomycetidae</taxon>
        <taxon>Sordariales</taxon>
        <taxon>Lasiosphaeriaceae</taxon>
        <taxon>Apiosordaria</taxon>
    </lineage>
</organism>
<dbReference type="AlphaFoldDB" id="A0AA40ES01"/>
<dbReference type="SUPFAM" id="SSF53335">
    <property type="entry name" value="S-adenosyl-L-methionine-dependent methyltransferases"/>
    <property type="match status" value="1"/>
</dbReference>
<keyword evidence="1" id="KW-0808">Transferase</keyword>
<evidence type="ECO:0000313" key="1">
    <source>
        <dbReference type="EMBL" id="KAK0744352.1"/>
    </source>
</evidence>
<comment type="caution">
    <text evidence="1">The sequence shown here is derived from an EMBL/GenBank/DDBJ whole genome shotgun (WGS) entry which is preliminary data.</text>
</comment>
<accession>A0AA40ES01</accession>
<proteinExistence type="predicted"/>
<dbReference type="GO" id="GO:0005829">
    <property type="term" value="C:cytosol"/>
    <property type="evidence" value="ECO:0007669"/>
    <property type="project" value="TreeGrafter"/>
</dbReference>
<name>A0AA40ES01_9PEZI</name>
<dbReference type="Proteomes" id="UP001172159">
    <property type="component" value="Unassembled WGS sequence"/>
</dbReference>
<keyword evidence="2" id="KW-1185">Reference proteome</keyword>
<dbReference type="EMBL" id="JAUKTV010000002">
    <property type="protein sequence ID" value="KAK0744352.1"/>
    <property type="molecule type" value="Genomic_DNA"/>
</dbReference>
<protein>
    <submittedName>
        <fullName evidence="1">Methyltransferase-domain-containing protein</fullName>
    </submittedName>
</protein>
<dbReference type="InterPro" id="IPR019410">
    <property type="entry name" value="Methyltransf_16"/>
</dbReference>
<sequence>MHYIKLLRPPIVKLVRSERCLRLVLAVTTDLGDSFFSPKDPVELLVVGAYTTTKDGKDQLVPVILTQRSTPKWKAGMRVLKLDLPLPPHPIKTIQIRPANRQRTALGTADIYPPTGQGLILAAFSDISVEKNTAAPSVCFRSLRLPTPDNQTLQVEEDMGDSIARHIWDSGIATVSLLADMFLGASTTSNDEKPMFALQQLLQQHRDQPLNILEVGCGIGTLGIGMARLLALGEKSKQPAARILMTDLPEAEERARANIARQAEALSQTSAPSLDFESLDWEDGKNGVFGEQVQANTWDLIVVSDCTYNTDTLSPLVQTLSALHRHSAQQSAGPKVFLSTKSRHSSEREFWDLMSTDGWSIEEEATLPLPHIDGGGNPIELYFFEKK</sequence>
<gene>
    <name evidence="1" type="ORF">B0T21DRAFT_281618</name>
</gene>
<reference evidence="1" key="1">
    <citation type="submission" date="2023-06" db="EMBL/GenBank/DDBJ databases">
        <title>Genome-scale phylogeny and comparative genomics of the fungal order Sordariales.</title>
        <authorList>
            <consortium name="Lawrence Berkeley National Laboratory"/>
            <person name="Hensen N."/>
            <person name="Bonometti L."/>
            <person name="Westerberg I."/>
            <person name="Brannstrom I.O."/>
            <person name="Guillou S."/>
            <person name="Cros-Aarteil S."/>
            <person name="Calhoun S."/>
            <person name="Haridas S."/>
            <person name="Kuo A."/>
            <person name="Mondo S."/>
            <person name="Pangilinan J."/>
            <person name="Riley R."/>
            <person name="Labutti K."/>
            <person name="Andreopoulos B."/>
            <person name="Lipzen A."/>
            <person name="Chen C."/>
            <person name="Yanf M."/>
            <person name="Daum C."/>
            <person name="Ng V."/>
            <person name="Clum A."/>
            <person name="Steindorff A."/>
            <person name="Ohm R."/>
            <person name="Martin F."/>
            <person name="Silar P."/>
            <person name="Natvig D."/>
            <person name="Lalanne C."/>
            <person name="Gautier V."/>
            <person name="Ament-Velasquez S.L."/>
            <person name="Kruys A."/>
            <person name="Hutchinson M.I."/>
            <person name="Powell A.J."/>
            <person name="Barry K."/>
            <person name="Miller A.N."/>
            <person name="Grigoriev I.V."/>
            <person name="Debuchy R."/>
            <person name="Gladieux P."/>
            <person name="Thoren M.H."/>
            <person name="Johannesson H."/>
        </authorList>
    </citation>
    <scope>NUCLEOTIDE SEQUENCE</scope>
    <source>
        <strain evidence="1">CBS 540.89</strain>
    </source>
</reference>
<dbReference type="CDD" id="cd02440">
    <property type="entry name" value="AdoMet_MTases"/>
    <property type="match status" value="1"/>
</dbReference>